<name>A0A915L2C2_ROMCU</name>
<dbReference type="AlphaFoldDB" id="A0A915L2C2"/>
<dbReference type="WBParaSite" id="nRc.2.0.1.t45284-RA">
    <property type="protein sequence ID" value="nRc.2.0.1.t45284-RA"/>
    <property type="gene ID" value="nRc.2.0.1.g45284"/>
</dbReference>
<evidence type="ECO:0000313" key="2">
    <source>
        <dbReference type="WBParaSite" id="nRc.2.0.1.t45284-RA"/>
    </source>
</evidence>
<keyword evidence="1" id="KW-1185">Reference proteome</keyword>
<sequence length="88" mass="10065">RILNYRLRDRDKFFDNITIFLPTGGVRVNDGKFSERAAEGEFFDDDDVDDATDGFTAKTHFCPLRSADCGTTSPLQDRNDYTENGQEY</sequence>
<reference evidence="2" key="1">
    <citation type="submission" date="2022-11" db="UniProtKB">
        <authorList>
            <consortium name="WormBaseParasite"/>
        </authorList>
    </citation>
    <scope>IDENTIFICATION</scope>
</reference>
<dbReference type="Proteomes" id="UP000887565">
    <property type="component" value="Unplaced"/>
</dbReference>
<protein>
    <submittedName>
        <fullName evidence="2">Uncharacterized protein</fullName>
    </submittedName>
</protein>
<evidence type="ECO:0000313" key="1">
    <source>
        <dbReference type="Proteomes" id="UP000887565"/>
    </source>
</evidence>
<organism evidence="1 2">
    <name type="scientific">Romanomermis culicivorax</name>
    <name type="common">Nematode worm</name>
    <dbReference type="NCBI Taxonomy" id="13658"/>
    <lineage>
        <taxon>Eukaryota</taxon>
        <taxon>Metazoa</taxon>
        <taxon>Ecdysozoa</taxon>
        <taxon>Nematoda</taxon>
        <taxon>Enoplea</taxon>
        <taxon>Dorylaimia</taxon>
        <taxon>Mermithida</taxon>
        <taxon>Mermithoidea</taxon>
        <taxon>Mermithidae</taxon>
        <taxon>Romanomermis</taxon>
    </lineage>
</organism>
<proteinExistence type="predicted"/>
<accession>A0A915L2C2</accession>